<dbReference type="RefSeq" id="WP_012966801.1">
    <property type="nucleotide sequence ID" value="NC_013849.1"/>
</dbReference>
<accession>D3S1K1</accession>
<dbReference type="AlphaFoldDB" id="D3S1K1"/>
<evidence type="ECO:0000313" key="1">
    <source>
        <dbReference type="EMBL" id="ADC66465.1"/>
    </source>
</evidence>
<dbReference type="GeneID" id="8779888"/>
<protein>
    <recommendedName>
        <fullName evidence="3">DUF1152 domain-containing protein</fullName>
    </recommendedName>
</protein>
<keyword evidence="2" id="KW-1185">Reference proteome</keyword>
<dbReference type="EMBL" id="CP001899">
    <property type="protein sequence ID" value="ADC66465.1"/>
    <property type="molecule type" value="Genomic_DNA"/>
</dbReference>
<organism evidence="1 2">
    <name type="scientific">Ferroglobus placidus (strain DSM 10642 / AEDII12DO)</name>
    <dbReference type="NCBI Taxonomy" id="589924"/>
    <lineage>
        <taxon>Archaea</taxon>
        <taxon>Methanobacteriati</taxon>
        <taxon>Methanobacteriota</taxon>
        <taxon>Archaeoglobi</taxon>
        <taxon>Archaeoglobales</taxon>
        <taxon>Archaeoglobaceae</taxon>
        <taxon>Ferroglobus</taxon>
    </lineage>
</organism>
<sequence length="273" mass="30540">MKNFIEKFRIECVLGGVVWERIRRDKKPGPAALEEIVGVERINECLGWLKGGETVNGVELICSKVAGFLGEKVLALDITKGAENLRKSLTEFLEEREFDLIFAVDAGGDSIARGSEKNLTSPLADSVAIASLRDFGTILAIVGFGSDGELSRYEIERYLSEDHDAILGVSLVEWEEKLENFVFSVETESSKIPLLASKGYFGKYKFWGEFDMDVSILNALVFYLDLRKIYGKLLAKNVENTFSIFEANEKLHEIGIKTELDLEIEIAKREGLL</sequence>
<reference evidence="2" key="1">
    <citation type="submission" date="2010-02" db="EMBL/GenBank/DDBJ databases">
        <title>Complete sequence of Ferroglobus placidus DSM 10642.</title>
        <authorList>
            <consortium name="US DOE Joint Genome Institute"/>
            <person name="Lucas S."/>
            <person name="Copeland A."/>
            <person name="Lapidus A."/>
            <person name="Cheng J.-F."/>
            <person name="Bruce D."/>
            <person name="Goodwin L."/>
            <person name="Pitluck S."/>
            <person name="Saunders E."/>
            <person name="Brettin T."/>
            <person name="Detter J.C."/>
            <person name="Han C."/>
            <person name="Tapia R."/>
            <person name="Larimer F."/>
            <person name="Land M."/>
            <person name="Hauser L."/>
            <person name="Kyrpides N."/>
            <person name="Ivanova N."/>
            <person name="Holmes D."/>
            <person name="Lovley D."/>
            <person name="Kyrpides N."/>
            <person name="Anderson I.J."/>
            <person name="Woyke T."/>
        </authorList>
    </citation>
    <scope>NUCLEOTIDE SEQUENCE [LARGE SCALE GENOMIC DNA]</scope>
    <source>
        <strain evidence="2">DSM 10642 / AEDII12DO</strain>
    </source>
</reference>
<evidence type="ECO:0000313" key="2">
    <source>
        <dbReference type="Proteomes" id="UP000002613"/>
    </source>
</evidence>
<dbReference type="Proteomes" id="UP000002613">
    <property type="component" value="Chromosome"/>
</dbReference>
<reference evidence="1 2" key="2">
    <citation type="journal article" date="2011" name="Stand. Genomic Sci.">
        <title>Complete genome sequence of Ferroglobus placidus AEDII12DO.</title>
        <authorList>
            <person name="Anderson I."/>
            <person name="Risso C."/>
            <person name="Holmes D."/>
            <person name="Lucas S."/>
            <person name="Copeland A."/>
            <person name="Lapidus A."/>
            <person name="Cheng J.F."/>
            <person name="Bruce D."/>
            <person name="Goodwin L."/>
            <person name="Pitluck S."/>
            <person name="Saunders E."/>
            <person name="Brettin T."/>
            <person name="Detter J.C."/>
            <person name="Han C."/>
            <person name="Tapia R."/>
            <person name="Larimer F."/>
            <person name="Land M."/>
            <person name="Hauser L."/>
            <person name="Woyke T."/>
            <person name="Lovley D."/>
            <person name="Kyrpides N."/>
            <person name="Ivanova N."/>
        </authorList>
    </citation>
    <scope>NUCLEOTIDE SEQUENCE [LARGE SCALE GENOMIC DNA]</scope>
    <source>
        <strain evidence="2">DSM 10642 / AEDII12DO</strain>
    </source>
</reference>
<dbReference type="HOGENOM" id="CLU_069296_0_0_2"/>
<dbReference type="KEGG" id="fpl:Ferp_2347"/>
<proteinExistence type="predicted"/>
<dbReference type="PaxDb" id="589924-Ferp_2347"/>
<evidence type="ECO:0008006" key="3">
    <source>
        <dbReference type="Google" id="ProtNLM"/>
    </source>
</evidence>
<dbReference type="OrthoDB" id="275458at2157"/>
<dbReference type="InterPro" id="IPR010581">
    <property type="entry name" value="DUF1152"/>
</dbReference>
<dbReference type="eggNOG" id="arCOG04164">
    <property type="taxonomic scope" value="Archaea"/>
</dbReference>
<dbReference type="STRING" id="589924.Ferp_2347"/>
<dbReference type="Pfam" id="PF06626">
    <property type="entry name" value="DUF1152"/>
    <property type="match status" value="1"/>
</dbReference>
<name>D3S1K1_FERPA</name>
<gene>
    <name evidence="1" type="ordered locus">Ferp_2347</name>
</gene>